<keyword evidence="9" id="KW-1185">Reference proteome</keyword>
<keyword evidence="2" id="KW-1003">Cell membrane</keyword>
<organism evidence="8 9">
    <name type="scientific">Ilumatobacter fluminis</name>
    <dbReference type="NCBI Taxonomy" id="467091"/>
    <lineage>
        <taxon>Bacteria</taxon>
        <taxon>Bacillati</taxon>
        <taxon>Actinomycetota</taxon>
        <taxon>Acidimicrobiia</taxon>
        <taxon>Acidimicrobiales</taxon>
        <taxon>Ilumatobacteraceae</taxon>
        <taxon>Ilumatobacter</taxon>
    </lineage>
</organism>
<dbReference type="EMBL" id="SOAU01000001">
    <property type="protein sequence ID" value="TDT17232.1"/>
    <property type="molecule type" value="Genomic_DNA"/>
</dbReference>
<feature type="compositionally biased region" description="Basic and acidic residues" evidence="6">
    <location>
        <begin position="20"/>
        <end position="29"/>
    </location>
</feature>
<accession>A0A4R7I112</accession>
<feature type="compositionally biased region" description="Basic and acidic residues" evidence="6">
    <location>
        <begin position="429"/>
        <end position="441"/>
    </location>
</feature>
<dbReference type="NCBIfam" id="TIGR00374">
    <property type="entry name" value="flippase-like domain"/>
    <property type="match status" value="1"/>
</dbReference>
<feature type="region of interest" description="Disordered" evidence="6">
    <location>
        <begin position="1"/>
        <end position="39"/>
    </location>
</feature>
<feature type="transmembrane region" description="Helical" evidence="7">
    <location>
        <begin position="175"/>
        <end position="201"/>
    </location>
</feature>
<reference evidence="8 9" key="1">
    <citation type="submission" date="2019-03" db="EMBL/GenBank/DDBJ databases">
        <title>Sequencing the genomes of 1000 actinobacteria strains.</title>
        <authorList>
            <person name="Klenk H.-P."/>
        </authorList>
    </citation>
    <scope>NUCLEOTIDE SEQUENCE [LARGE SCALE GENOMIC DNA]</scope>
    <source>
        <strain evidence="8 9">DSM 18936</strain>
    </source>
</reference>
<dbReference type="AlphaFoldDB" id="A0A4R7I112"/>
<evidence type="ECO:0000256" key="2">
    <source>
        <dbReference type="ARBA" id="ARBA00022475"/>
    </source>
</evidence>
<dbReference type="Proteomes" id="UP000294558">
    <property type="component" value="Unassembled WGS sequence"/>
</dbReference>
<comment type="caution">
    <text evidence="8">The sequence shown here is derived from an EMBL/GenBank/DDBJ whole genome shotgun (WGS) entry which is preliminary data.</text>
</comment>
<evidence type="ECO:0000256" key="7">
    <source>
        <dbReference type="SAM" id="Phobius"/>
    </source>
</evidence>
<evidence type="ECO:0000256" key="6">
    <source>
        <dbReference type="SAM" id="MobiDB-lite"/>
    </source>
</evidence>
<feature type="transmembrane region" description="Helical" evidence="7">
    <location>
        <begin position="310"/>
        <end position="333"/>
    </location>
</feature>
<feature type="transmembrane region" description="Helical" evidence="7">
    <location>
        <begin position="208"/>
        <end position="231"/>
    </location>
</feature>
<dbReference type="PANTHER" id="PTHR39087:SF2">
    <property type="entry name" value="UPF0104 MEMBRANE PROTEIN MJ1595"/>
    <property type="match status" value="1"/>
</dbReference>
<protein>
    <recommendedName>
        <fullName evidence="10">Lysylphosphatidylglycerol synthase-like protein</fullName>
    </recommendedName>
</protein>
<dbReference type="PANTHER" id="PTHR39087">
    <property type="entry name" value="UPF0104 MEMBRANE PROTEIN MJ1595"/>
    <property type="match status" value="1"/>
</dbReference>
<evidence type="ECO:0000256" key="3">
    <source>
        <dbReference type="ARBA" id="ARBA00022692"/>
    </source>
</evidence>
<sequence>MTDPTTPASDAAASEPSAEPDGRAGDHAVEQAGGFDSDSVLRVEPDEYEARQGDAPTRRPFRFTLKLLLFLAVIYYFVVPLVPDFRNALEDLRQVEPALLVLGLVLELIALYCYAPLMKAALGDAGHDISRGRLFRIQMSTRALSSIVPGGNAASSALGYRLLTLSGISGPDAGFALATVGLGSAVVLNLILWCGLVVSILIRGVNPIYASAALAGVIVMGLAATLVFGLMEGQGRSERAVRWIARKIHIDENKAALVLHRVAERLDQLISDRQLLGRVVLWAALNWMFDMAALWVFLRAFNTTMPLDAIIVSFGIANVLAAIPITPGGLGYVDASYVALLVGFGATRSRATLGVAAYRFAQFFFPILLGGLMYLSLRVGPWSIERRDRLIRLRDLAEEETRRGESKIDFQMRFPTRDDTGQLIRRPPSAREKIEEQQEKFRRWRRNRKE</sequence>
<keyword evidence="4 7" id="KW-1133">Transmembrane helix</keyword>
<keyword evidence="5 7" id="KW-0472">Membrane</keyword>
<evidence type="ECO:0000256" key="1">
    <source>
        <dbReference type="ARBA" id="ARBA00004651"/>
    </source>
</evidence>
<feature type="compositionally biased region" description="Low complexity" evidence="6">
    <location>
        <begin position="1"/>
        <end position="19"/>
    </location>
</feature>
<dbReference type="OrthoDB" id="3214926at2"/>
<evidence type="ECO:0000256" key="4">
    <source>
        <dbReference type="ARBA" id="ARBA00022989"/>
    </source>
</evidence>
<dbReference type="GO" id="GO:0005886">
    <property type="term" value="C:plasma membrane"/>
    <property type="evidence" value="ECO:0007669"/>
    <property type="project" value="UniProtKB-SubCell"/>
</dbReference>
<keyword evidence="3 7" id="KW-0812">Transmembrane</keyword>
<feature type="transmembrane region" description="Helical" evidence="7">
    <location>
        <begin position="61"/>
        <end position="78"/>
    </location>
</feature>
<comment type="subcellular location">
    <subcellularLocation>
        <location evidence="1">Cell membrane</location>
        <topology evidence="1">Multi-pass membrane protein</topology>
    </subcellularLocation>
</comment>
<feature type="transmembrane region" description="Helical" evidence="7">
    <location>
        <begin position="279"/>
        <end position="298"/>
    </location>
</feature>
<evidence type="ECO:0000313" key="9">
    <source>
        <dbReference type="Proteomes" id="UP000294558"/>
    </source>
</evidence>
<proteinExistence type="predicted"/>
<evidence type="ECO:0000256" key="5">
    <source>
        <dbReference type="ARBA" id="ARBA00023136"/>
    </source>
</evidence>
<feature type="transmembrane region" description="Helical" evidence="7">
    <location>
        <begin position="98"/>
        <end position="122"/>
    </location>
</feature>
<gene>
    <name evidence="8" type="ORF">BDK89_2840</name>
</gene>
<dbReference type="RefSeq" id="WP_133869531.1">
    <property type="nucleotide sequence ID" value="NZ_SOAU01000001.1"/>
</dbReference>
<feature type="transmembrane region" description="Helical" evidence="7">
    <location>
        <begin position="353"/>
        <end position="377"/>
    </location>
</feature>
<dbReference type="InterPro" id="IPR022791">
    <property type="entry name" value="L-PG_synthase/AglD"/>
</dbReference>
<name>A0A4R7I112_9ACTN</name>
<evidence type="ECO:0000313" key="8">
    <source>
        <dbReference type="EMBL" id="TDT17232.1"/>
    </source>
</evidence>
<evidence type="ECO:0008006" key="10">
    <source>
        <dbReference type="Google" id="ProtNLM"/>
    </source>
</evidence>
<dbReference type="Pfam" id="PF03706">
    <property type="entry name" value="LPG_synthase_TM"/>
    <property type="match status" value="1"/>
</dbReference>
<feature type="transmembrane region" description="Helical" evidence="7">
    <location>
        <begin position="143"/>
        <end position="163"/>
    </location>
</feature>
<feature type="region of interest" description="Disordered" evidence="6">
    <location>
        <begin position="417"/>
        <end position="450"/>
    </location>
</feature>